<keyword evidence="2 4" id="KW-0863">Zinc-finger</keyword>
<evidence type="ECO:0000256" key="3">
    <source>
        <dbReference type="ARBA" id="ARBA00022833"/>
    </source>
</evidence>
<keyword evidence="3" id="KW-0862">Zinc</keyword>
<name>A0A834GJF4_RHOSS</name>
<evidence type="ECO:0000256" key="4">
    <source>
        <dbReference type="PROSITE-ProRule" id="PRU01343"/>
    </source>
</evidence>
<gene>
    <name evidence="6" type="ORF">RHSIM_Rhsim09G0017300</name>
</gene>
<accession>A0A834GJF4</accession>
<dbReference type="EMBL" id="WJXA01000009">
    <property type="protein sequence ID" value="KAF7133341.1"/>
    <property type="molecule type" value="Genomic_DNA"/>
</dbReference>
<proteinExistence type="predicted"/>
<feature type="domain" description="GRF-type" evidence="5">
    <location>
        <begin position="31"/>
        <end position="73"/>
    </location>
</feature>
<keyword evidence="7" id="KW-1185">Reference proteome</keyword>
<dbReference type="OrthoDB" id="4955136at2759"/>
<reference evidence="6" key="1">
    <citation type="submission" date="2019-11" db="EMBL/GenBank/DDBJ databases">
        <authorList>
            <person name="Liu Y."/>
            <person name="Hou J."/>
            <person name="Li T.-Q."/>
            <person name="Guan C.-H."/>
            <person name="Wu X."/>
            <person name="Wu H.-Z."/>
            <person name="Ling F."/>
            <person name="Zhang R."/>
            <person name="Shi X.-G."/>
            <person name="Ren J.-P."/>
            <person name="Chen E.-F."/>
            <person name="Sun J.-M."/>
        </authorList>
    </citation>
    <scope>NUCLEOTIDE SEQUENCE</scope>
    <source>
        <strain evidence="6">Adult_tree_wgs_1</strain>
        <tissue evidence="6">Leaves</tissue>
    </source>
</reference>
<sequence>MSSSNSYYRAESETKKGVTNTPKLLYNPRDCYCGTKAEIKVVEKSEKSKGELYFICRKERAARCGFFGWCLPVEWTSSSKLGGWGSSEYTNVCASNVCASNVCATKALEKEVMIIRQHLEYSKMLTKFLAICLIIAMVSKECFIQACVEELGGAGYKEGTQLTKLWQHLVLGESGLGRDPDTGAITASEEWWDLKLMRHPDCIKFREKPLPLEEEMCILFGSNTATGEHMHTPSSGSVPAAPKQRTINLEVDDIDALLDNDAEVQELVHPLEDVSKKRRADGSATKKGKAKRVRWAQDLKLAGNKFATQLTAQVLPPPSTILPLTFQR</sequence>
<dbReference type="Pfam" id="PF06839">
    <property type="entry name" value="Zn_ribbon_GRF"/>
    <property type="match status" value="1"/>
</dbReference>
<keyword evidence="1" id="KW-0479">Metal-binding</keyword>
<dbReference type="PROSITE" id="PS51999">
    <property type="entry name" value="ZF_GRF"/>
    <property type="match status" value="1"/>
</dbReference>
<evidence type="ECO:0000256" key="1">
    <source>
        <dbReference type="ARBA" id="ARBA00022723"/>
    </source>
</evidence>
<protein>
    <recommendedName>
        <fullName evidence="5">GRF-type domain-containing protein</fullName>
    </recommendedName>
</protein>
<comment type="caution">
    <text evidence="6">The sequence shown here is derived from an EMBL/GenBank/DDBJ whole genome shotgun (WGS) entry which is preliminary data.</text>
</comment>
<dbReference type="PANTHER" id="PTHR47851:SF1">
    <property type="entry name" value="OS06G0588700 PROTEIN"/>
    <property type="match status" value="1"/>
</dbReference>
<dbReference type="GO" id="GO:0008270">
    <property type="term" value="F:zinc ion binding"/>
    <property type="evidence" value="ECO:0007669"/>
    <property type="project" value="UniProtKB-KW"/>
</dbReference>
<dbReference type="InterPro" id="IPR010666">
    <property type="entry name" value="Znf_GRF"/>
</dbReference>
<organism evidence="6 7">
    <name type="scientific">Rhododendron simsii</name>
    <name type="common">Sims's rhododendron</name>
    <dbReference type="NCBI Taxonomy" id="118357"/>
    <lineage>
        <taxon>Eukaryota</taxon>
        <taxon>Viridiplantae</taxon>
        <taxon>Streptophyta</taxon>
        <taxon>Embryophyta</taxon>
        <taxon>Tracheophyta</taxon>
        <taxon>Spermatophyta</taxon>
        <taxon>Magnoliopsida</taxon>
        <taxon>eudicotyledons</taxon>
        <taxon>Gunneridae</taxon>
        <taxon>Pentapetalae</taxon>
        <taxon>asterids</taxon>
        <taxon>Ericales</taxon>
        <taxon>Ericaceae</taxon>
        <taxon>Ericoideae</taxon>
        <taxon>Rhodoreae</taxon>
        <taxon>Rhododendron</taxon>
    </lineage>
</organism>
<evidence type="ECO:0000313" key="6">
    <source>
        <dbReference type="EMBL" id="KAF7133341.1"/>
    </source>
</evidence>
<evidence type="ECO:0000256" key="2">
    <source>
        <dbReference type="ARBA" id="ARBA00022771"/>
    </source>
</evidence>
<evidence type="ECO:0000313" key="7">
    <source>
        <dbReference type="Proteomes" id="UP000626092"/>
    </source>
</evidence>
<evidence type="ECO:0000259" key="5">
    <source>
        <dbReference type="PROSITE" id="PS51999"/>
    </source>
</evidence>
<dbReference type="Proteomes" id="UP000626092">
    <property type="component" value="Unassembled WGS sequence"/>
</dbReference>
<dbReference type="PANTHER" id="PTHR47851">
    <property type="entry name" value="OS06G0588700 PROTEIN-RELATED"/>
    <property type="match status" value="1"/>
</dbReference>
<dbReference type="AlphaFoldDB" id="A0A834GJF4"/>